<feature type="region of interest" description="Disordered" evidence="4">
    <location>
        <begin position="297"/>
        <end position="332"/>
    </location>
</feature>
<dbReference type="PANTHER" id="PTHR30146">
    <property type="entry name" value="LACI-RELATED TRANSCRIPTIONAL REPRESSOR"/>
    <property type="match status" value="1"/>
</dbReference>
<dbReference type="InterPro" id="IPR000843">
    <property type="entry name" value="HTH_LacI"/>
</dbReference>
<evidence type="ECO:0000256" key="1">
    <source>
        <dbReference type="ARBA" id="ARBA00023015"/>
    </source>
</evidence>
<sequence>MPYPTLEDVAARAGVSRALVSLVMRGSPKVGAARRAAVLAAARDLGYRPNAMARSLAAGRTGIVGVLAGDLADPAVALVHDGLADAAEGRELRLLLAAGRGDTAAARTALDELLDLRPDGLVLAGPRLTSADLDRAAASCPVVVIDPVPRAGLADAVRSASGETVRLAVSHLVGLGHRRIATVHAGPRRPLTHRAYRSALQKHGIDALALGIDDLQSVLRPESPAGAAEKPTAVVALCDSSGAAVLAALMRAGARVPDDVSLVVHGEATAADAVGVTTVAVPARELGRQAMAALLDRLDGGDPDRRPLRANVHPLLTDRGSTAPVPPAEPDA</sequence>
<dbReference type="PANTHER" id="PTHR30146:SF109">
    <property type="entry name" value="HTH-TYPE TRANSCRIPTIONAL REGULATOR GALS"/>
    <property type="match status" value="1"/>
</dbReference>
<keyword evidence="7" id="KW-1185">Reference proteome</keyword>
<organism evidence="6 7">
    <name type="scientific">Actinomadura gamaensis</name>
    <dbReference type="NCBI Taxonomy" id="1763541"/>
    <lineage>
        <taxon>Bacteria</taxon>
        <taxon>Bacillati</taxon>
        <taxon>Actinomycetota</taxon>
        <taxon>Actinomycetes</taxon>
        <taxon>Streptosporangiales</taxon>
        <taxon>Thermomonosporaceae</taxon>
        <taxon>Actinomadura</taxon>
    </lineage>
</organism>
<dbReference type="RefSeq" id="WP_378254342.1">
    <property type="nucleotide sequence ID" value="NZ_JBHSIT010000003.1"/>
</dbReference>
<dbReference type="SUPFAM" id="SSF47413">
    <property type="entry name" value="lambda repressor-like DNA-binding domains"/>
    <property type="match status" value="1"/>
</dbReference>
<evidence type="ECO:0000256" key="4">
    <source>
        <dbReference type="SAM" id="MobiDB-lite"/>
    </source>
</evidence>
<dbReference type="InterPro" id="IPR028082">
    <property type="entry name" value="Peripla_BP_I"/>
</dbReference>
<feature type="compositionally biased region" description="Basic and acidic residues" evidence="4">
    <location>
        <begin position="297"/>
        <end position="307"/>
    </location>
</feature>
<dbReference type="CDD" id="cd01392">
    <property type="entry name" value="HTH_LacI"/>
    <property type="match status" value="1"/>
</dbReference>
<dbReference type="Gene3D" id="1.10.260.40">
    <property type="entry name" value="lambda repressor-like DNA-binding domains"/>
    <property type="match status" value="1"/>
</dbReference>
<dbReference type="GO" id="GO:0003677">
    <property type="term" value="F:DNA binding"/>
    <property type="evidence" value="ECO:0007669"/>
    <property type="project" value="UniProtKB-KW"/>
</dbReference>
<keyword evidence="2 6" id="KW-0238">DNA-binding</keyword>
<proteinExistence type="predicted"/>
<evidence type="ECO:0000256" key="2">
    <source>
        <dbReference type="ARBA" id="ARBA00023125"/>
    </source>
</evidence>
<dbReference type="InterPro" id="IPR010982">
    <property type="entry name" value="Lambda_DNA-bd_dom_sf"/>
</dbReference>
<comment type="caution">
    <text evidence="6">The sequence shown here is derived from an EMBL/GenBank/DDBJ whole genome shotgun (WGS) entry which is preliminary data.</text>
</comment>
<evidence type="ECO:0000313" key="7">
    <source>
        <dbReference type="Proteomes" id="UP001595872"/>
    </source>
</evidence>
<name>A0ABV9TWI8_9ACTN</name>
<dbReference type="SMART" id="SM00354">
    <property type="entry name" value="HTH_LACI"/>
    <property type="match status" value="1"/>
</dbReference>
<evidence type="ECO:0000259" key="5">
    <source>
        <dbReference type="PROSITE" id="PS50932"/>
    </source>
</evidence>
<dbReference type="PROSITE" id="PS50932">
    <property type="entry name" value="HTH_LACI_2"/>
    <property type="match status" value="1"/>
</dbReference>
<keyword evidence="1" id="KW-0805">Transcription regulation</keyword>
<dbReference type="Pfam" id="PF13377">
    <property type="entry name" value="Peripla_BP_3"/>
    <property type="match status" value="1"/>
</dbReference>
<feature type="domain" description="HTH lacI-type" evidence="5">
    <location>
        <begin position="4"/>
        <end position="58"/>
    </location>
</feature>
<keyword evidence="3" id="KW-0804">Transcription</keyword>
<evidence type="ECO:0000256" key="3">
    <source>
        <dbReference type="ARBA" id="ARBA00023163"/>
    </source>
</evidence>
<protein>
    <submittedName>
        <fullName evidence="6">LacI family DNA-binding transcriptional regulator</fullName>
    </submittedName>
</protein>
<dbReference type="Pfam" id="PF00356">
    <property type="entry name" value="LacI"/>
    <property type="match status" value="1"/>
</dbReference>
<dbReference type="Gene3D" id="3.40.50.2300">
    <property type="match status" value="2"/>
</dbReference>
<dbReference type="Proteomes" id="UP001595872">
    <property type="component" value="Unassembled WGS sequence"/>
</dbReference>
<accession>A0ABV9TWI8</accession>
<reference evidence="7" key="1">
    <citation type="journal article" date="2019" name="Int. J. Syst. Evol. Microbiol.">
        <title>The Global Catalogue of Microorganisms (GCM) 10K type strain sequencing project: providing services to taxonomists for standard genome sequencing and annotation.</title>
        <authorList>
            <consortium name="The Broad Institute Genomics Platform"/>
            <consortium name="The Broad Institute Genome Sequencing Center for Infectious Disease"/>
            <person name="Wu L."/>
            <person name="Ma J."/>
        </authorList>
    </citation>
    <scope>NUCLEOTIDE SEQUENCE [LARGE SCALE GENOMIC DNA]</scope>
    <source>
        <strain evidence="7">KLKA75</strain>
    </source>
</reference>
<dbReference type="InterPro" id="IPR046335">
    <property type="entry name" value="LacI/GalR-like_sensor"/>
</dbReference>
<dbReference type="SUPFAM" id="SSF53822">
    <property type="entry name" value="Periplasmic binding protein-like I"/>
    <property type="match status" value="1"/>
</dbReference>
<dbReference type="EMBL" id="JBHSIT010000003">
    <property type="protein sequence ID" value="MFC4908054.1"/>
    <property type="molecule type" value="Genomic_DNA"/>
</dbReference>
<dbReference type="CDD" id="cd06267">
    <property type="entry name" value="PBP1_LacI_sugar_binding-like"/>
    <property type="match status" value="1"/>
</dbReference>
<evidence type="ECO:0000313" key="6">
    <source>
        <dbReference type="EMBL" id="MFC4908054.1"/>
    </source>
</evidence>
<gene>
    <name evidence="6" type="ORF">ACFPCY_12040</name>
</gene>